<proteinExistence type="predicted"/>
<dbReference type="EMBL" id="QEKK01000020">
    <property type="protein sequence ID" value="PVY46163.1"/>
    <property type="molecule type" value="Genomic_DNA"/>
</dbReference>
<accession>A0A2U1BBY8</accession>
<gene>
    <name evidence="1" type="ORF">C7373_12012</name>
</gene>
<protein>
    <submittedName>
        <fullName evidence="1">Uncharacterized protein</fullName>
    </submittedName>
</protein>
<dbReference type="GeneID" id="93230646"/>
<organism evidence="1 2">
    <name type="scientific">Intestinimonas butyriciproducens</name>
    <dbReference type="NCBI Taxonomy" id="1297617"/>
    <lineage>
        <taxon>Bacteria</taxon>
        <taxon>Bacillati</taxon>
        <taxon>Bacillota</taxon>
        <taxon>Clostridia</taxon>
        <taxon>Eubacteriales</taxon>
        <taxon>Intestinimonas</taxon>
    </lineage>
</organism>
<dbReference type="Proteomes" id="UP000245778">
    <property type="component" value="Unassembled WGS sequence"/>
</dbReference>
<name>A0A2U1BBY8_9FIRM</name>
<evidence type="ECO:0000313" key="1">
    <source>
        <dbReference type="EMBL" id="PVY46163.1"/>
    </source>
</evidence>
<reference evidence="1 2" key="1">
    <citation type="submission" date="2018-04" db="EMBL/GenBank/DDBJ databases">
        <title>Genomic Encyclopedia of Type Strains, Phase IV (KMG-IV): sequencing the most valuable type-strain genomes for metagenomic binning, comparative biology and taxonomic classification.</title>
        <authorList>
            <person name="Goeker M."/>
        </authorList>
    </citation>
    <scope>NUCLEOTIDE SEQUENCE [LARGE SCALE GENOMIC DNA]</scope>
    <source>
        <strain evidence="1 2">DSM 26588</strain>
    </source>
</reference>
<comment type="caution">
    <text evidence="1">The sequence shown here is derived from an EMBL/GenBank/DDBJ whole genome shotgun (WGS) entry which is preliminary data.</text>
</comment>
<sequence length="110" mass="12530">MRRDNYTPEEIAEMHDRNENFHGRQANIAKILLYNEIKAELVEFMQSCDEVRLMDGFAPNAKEKHAMLWLELRFAATLDKEETAALTAIMNKADGVVLAAVSRSRSTIFG</sequence>
<dbReference type="OrthoDB" id="2084835at2"/>
<dbReference type="AlphaFoldDB" id="A0A2U1BBY8"/>
<evidence type="ECO:0000313" key="2">
    <source>
        <dbReference type="Proteomes" id="UP000245778"/>
    </source>
</evidence>
<dbReference type="RefSeq" id="WP_129868868.1">
    <property type="nucleotide sequence ID" value="NZ_CP011524.1"/>
</dbReference>